<evidence type="ECO:0000256" key="1">
    <source>
        <dbReference type="SAM" id="MobiDB-lite"/>
    </source>
</evidence>
<evidence type="ECO:0000259" key="2">
    <source>
        <dbReference type="Pfam" id="PF10382"/>
    </source>
</evidence>
<dbReference type="HOGENOM" id="CLU_006584_0_0_1"/>
<feature type="region of interest" description="Disordered" evidence="1">
    <location>
        <begin position="543"/>
        <end position="687"/>
    </location>
</feature>
<dbReference type="PANTHER" id="PTHR28535">
    <property type="entry name" value="ZINC FINGER GRF-TYPE CONTAINING 1"/>
    <property type="match status" value="1"/>
</dbReference>
<feature type="region of interest" description="Disordered" evidence="1">
    <location>
        <begin position="462"/>
        <end position="487"/>
    </location>
</feature>
<dbReference type="AlphaFoldDB" id="A0A066XK56"/>
<feature type="region of interest" description="Disordered" evidence="1">
    <location>
        <begin position="234"/>
        <end position="308"/>
    </location>
</feature>
<dbReference type="Proteomes" id="UP000027238">
    <property type="component" value="Unassembled WGS sequence"/>
</dbReference>
<dbReference type="GO" id="GO:0006302">
    <property type="term" value="P:double-strand break repair"/>
    <property type="evidence" value="ECO:0007669"/>
    <property type="project" value="TreeGrafter"/>
</dbReference>
<reference evidence="4" key="1">
    <citation type="journal article" date="2014" name="Genome Announc.">
        <title>Draft genome sequence of Colletotrichum sublineola, a destructive pathogen of cultivated sorghum.</title>
        <authorList>
            <person name="Baroncelli R."/>
            <person name="Sanz-Martin J.M."/>
            <person name="Rech G.E."/>
            <person name="Sukno S.A."/>
            <person name="Thon M.R."/>
        </authorList>
    </citation>
    <scope>NUCLEOTIDE SEQUENCE [LARGE SCALE GENOMIC DNA]</scope>
    <source>
        <strain evidence="4">TX430BB</strain>
    </source>
</reference>
<feature type="region of interest" description="Disordered" evidence="1">
    <location>
        <begin position="181"/>
        <end position="215"/>
    </location>
</feature>
<dbReference type="OrthoDB" id="6513042at2759"/>
<dbReference type="GO" id="GO:0035861">
    <property type="term" value="C:site of double-strand break"/>
    <property type="evidence" value="ECO:0007669"/>
    <property type="project" value="TreeGrafter"/>
</dbReference>
<dbReference type="InterPro" id="IPR018838">
    <property type="entry name" value="ZGRF1-like_N"/>
</dbReference>
<dbReference type="EMBL" id="JMSE01000533">
    <property type="protein sequence ID" value="KDN69277.1"/>
    <property type="molecule type" value="Genomic_DNA"/>
</dbReference>
<dbReference type="GO" id="GO:0005634">
    <property type="term" value="C:nucleus"/>
    <property type="evidence" value="ECO:0007669"/>
    <property type="project" value="TreeGrafter"/>
</dbReference>
<dbReference type="eggNOG" id="ENOG502SEDR">
    <property type="taxonomic scope" value="Eukaryota"/>
</dbReference>
<proteinExistence type="predicted"/>
<comment type="caution">
    <text evidence="3">The sequence shown here is derived from an EMBL/GenBank/DDBJ whole genome shotgun (WGS) entry which is preliminary data.</text>
</comment>
<organism evidence="3 4">
    <name type="scientific">Colletotrichum sublineola</name>
    <name type="common">Sorghum anthracnose fungus</name>
    <dbReference type="NCBI Taxonomy" id="1173701"/>
    <lineage>
        <taxon>Eukaryota</taxon>
        <taxon>Fungi</taxon>
        <taxon>Dikarya</taxon>
        <taxon>Ascomycota</taxon>
        <taxon>Pezizomycotina</taxon>
        <taxon>Sordariomycetes</taxon>
        <taxon>Hypocreomycetidae</taxon>
        <taxon>Glomerellales</taxon>
        <taxon>Glomerellaceae</taxon>
        <taxon>Colletotrichum</taxon>
        <taxon>Colletotrichum graminicola species complex</taxon>
    </lineage>
</organism>
<dbReference type="PANTHER" id="PTHR28535:SF1">
    <property type="entry name" value="PROTEIN ZGRF1"/>
    <property type="match status" value="1"/>
</dbReference>
<gene>
    <name evidence="3" type="ORF">CSUB01_10782</name>
</gene>
<evidence type="ECO:0000313" key="4">
    <source>
        <dbReference type="Proteomes" id="UP000027238"/>
    </source>
</evidence>
<accession>A0A066XK56</accession>
<feature type="compositionally biased region" description="Basic and acidic residues" evidence="1">
    <location>
        <begin position="427"/>
        <end position="442"/>
    </location>
</feature>
<dbReference type="OMA" id="WSKEAYD"/>
<dbReference type="Pfam" id="PF10382">
    <property type="entry name" value="ZGRF1-like_N"/>
    <property type="match status" value="1"/>
</dbReference>
<feature type="compositionally biased region" description="Basic and acidic residues" evidence="1">
    <location>
        <begin position="632"/>
        <end position="644"/>
    </location>
</feature>
<feature type="compositionally biased region" description="Polar residues" evidence="1">
    <location>
        <begin position="236"/>
        <end position="248"/>
    </location>
</feature>
<dbReference type="STRING" id="1173701.A0A066XK56"/>
<feature type="region of interest" description="Disordered" evidence="1">
    <location>
        <begin position="399"/>
        <end position="443"/>
    </location>
</feature>
<protein>
    <recommendedName>
        <fullName evidence="2">5'-3' DNA helicase ZGRF1-like N-terminal domain-containing protein</fullName>
    </recommendedName>
</protein>
<sequence>MSLTGHNTSSTDSQPVLGLPVAAPVLEYACLFTHDLKRKQKRWQDGRLKFHAFNKRIMVYDERGNFIGDMHWREDFDFGKGEEFNLEQGAVIVQVAECVGSKDQDLTELLDKRAREAEQRYARTSAAAANSLRSTVRPLLVPQNHPQAHFRPRHLVDVSITPRGLQRRAVMPIISPYEERIAAQQLSNSPEDENQRPTKRRRRDVSPPSKSGYAQNLFGATLNLSSWSASAPIRHQPTQTYRNTSPKPETTPKPVGPTRNVKSWPQHSAVLDLTGDGPVQVEKSKPSAATGKRECTGNASETSPKRNALVPTPFKAIGLSMSMLRSKAVQEQGQMPTEPKETLEVNGQQPQNCIDNPTNTAAKHGARKSQDTKWESIPYHSPAQLSNDALYDSAIRHVSAEKESPKQRGGIVKDAGTSASQPLADRPLLRLDRDTGPEEPKSKLRIKARKKRGLLMVANNTTARTSEREPDSPGTRIEAPEAEKQPMTVDTFQTVGRAARSIPPADILPRSVNSGVRVYTSQCEPTRVCDDEKIKSWSGSTIEATVQSEPKVANGDDSQSSGEPVHSRVKLREHKTQPSSGPHREAEMTTTQFGPRLASLGRRSVKSKEIIGSFRSGQRQAAVESPPAAPASRKDHTMSQRTDSETSSSTNVAEMRSEEKVGHLKNPATRGRKAAKKSDAAGSVPQSVSSVIPDFAVGRNHGRVCDRPEVTLNSTVVLEGETAREVSGFSRASGGPWSKEAYDLLGYVRPG</sequence>
<keyword evidence="4" id="KW-1185">Reference proteome</keyword>
<evidence type="ECO:0000313" key="3">
    <source>
        <dbReference type="EMBL" id="KDN69277.1"/>
    </source>
</evidence>
<name>A0A066XK56_COLSU</name>
<feature type="domain" description="5'-3' DNA helicase ZGRF1-like N-terminal" evidence="2">
    <location>
        <begin position="25"/>
        <end position="106"/>
    </location>
</feature>
<dbReference type="InterPro" id="IPR052800">
    <property type="entry name" value="DNA_Repair_Helicase_ZGRF1"/>
</dbReference>